<dbReference type="Gene3D" id="2.10.50.10">
    <property type="entry name" value="Tumor Necrosis Factor Receptor, subunit A, domain 2"/>
    <property type="match status" value="1"/>
</dbReference>
<evidence type="ECO:0000259" key="3">
    <source>
        <dbReference type="Pfam" id="PF07699"/>
    </source>
</evidence>
<feature type="transmembrane region" description="Helical" evidence="2">
    <location>
        <begin position="1887"/>
        <end position="1907"/>
    </location>
</feature>
<evidence type="ECO:0000313" key="5">
    <source>
        <dbReference type="Proteomes" id="UP000604046"/>
    </source>
</evidence>
<feature type="transmembrane region" description="Helical" evidence="2">
    <location>
        <begin position="2133"/>
        <end position="2154"/>
    </location>
</feature>
<proteinExistence type="predicted"/>
<organism evidence="4 5">
    <name type="scientific">Symbiodinium natans</name>
    <dbReference type="NCBI Taxonomy" id="878477"/>
    <lineage>
        <taxon>Eukaryota</taxon>
        <taxon>Sar</taxon>
        <taxon>Alveolata</taxon>
        <taxon>Dinophyceae</taxon>
        <taxon>Suessiales</taxon>
        <taxon>Symbiodiniaceae</taxon>
        <taxon>Symbiodinium</taxon>
    </lineage>
</organism>
<feature type="transmembrane region" description="Helical" evidence="2">
    <location>
        <begin position="1855"/>
        <end position="1875"/>
    </location>
</feature>
<dbReference type="SUPFAM" id="SSF52058">
    <property type="entry name" value="L domain-like"/>
    <property type="match status" value="2"/>
</dbReference>
<protein>
    <submittedName>
        <fullName evidence="4">ER2 protein</fullName>
    </submittedName>
</protein>
<dbReference type="InterPro" id="IPR011641">
    <property type="entry name" value="Tyr-kin_ephrin_A/B_rcpt-like"/>
</dbReference>
<dbReference type="Pfam" id="PF07699">
    <property type="entry name" value="Ephrin_rec_like"/>
    <property type="match status" value="1"/>
</dbReference>
<keyword evidence="2" id="KW-0812">Transmembrane</keyword>
<dbReference type="Gene3D" id="3.80.10.10">
    <property type="entry name" value="Ribonuclease Inhibitor"/>
    <property type="match status" value="4"/>
</dbReference>
<dbReference type="EMBL" id="CAJNDS010002377">
    <property type="protein sequence ID" value="CAE7455242.1"/>
    <property type="molecule type" value="Genomic_DNA"/>
</dbReference>
<gene>
    <name evidence="4" type="primary">ER2</name>
    <name evidence="4" type="ORF">SNAT2548_LOCUS25051</name>
</gene>
<evidence type="ECO:0000313" key="4">
    <source>
        <dbReference type="EMBL" id="CAE7455242.1"/>
    </source>
</evidence>
<dbReference type="InterPro" id="IPR001611">
    <property type="entry name" value="Leu-rich_rpt"/>
</dbReference>
<reference evidence="4" key="1">
    <citation type="submission" date="2021-02" db="EMBL/GenBank/DDBJ databases">
        <authorList>
            <person name="Dougan E. K."/>
            <person name="Rhodes N."/>
            <person name="Thang M."/>
            <person name="Chan C."/>
        </authorList>
    </citation>
    <scope>NUCLEOTIDE SEQUENCE</scope>
</reference>
<feature type="region of interest" description="Disordered" evidence="1">
    <location>
        <begin position="755"/>
        <end position="791"/>
    </location>
</feature>
<name>A0A812RV70_9DINO</name>
<feature type="transmembrane region" description="Helical" evidence="2">
    <location>
        <begin position="2160"/>
        <end position="2177"/>
    </location>
</feature>
<accession>A0A812RV70</accession>
<dbReference type="InterPro" id="IPR032675">
    <property type="entry name" value="LRR_dom_sf"/>
</dbReference>
<dbReference type="PROSITE" id="PS51450">
    <property type="entry name" value="LRR"/>
    <property type="match status" value="1"/>
</dbReference>
<evidence type="ECO:0000256" key="1">
    <source>
        <dbReference type="SAM" id="MobiDB-lite"/>
    </source>
</evidence>
<dbReference type="OrthoDB" id="424754at2759"/>
<evidence type="ECO:0000256" key="2">
    <source>
        <dbReference type="SAM" id="Phobius"/>
    </source>
</evidence>
<feature type="transmembrane region" description="Helical" evidence="2">
    <location>
        <begin position="1946"/>
        <end position="1967"/>
    </location>
</feature>
<keyword evidence="2" id="KW-0472">Membrane</keyword>
<feature type="domain" description="Tyrosine-protein kinase ephrin type A/B receptor-like" evidence="3">
    <location>
        <begin position="1572"/>
        <end position="1615"/>
    </location>
</feature>
<dbReference type="Proteomes" id="UP000604046">
    <property type="component" value="Unassembled WGS sequence"/>
</dbReference>
<keyword evidence="2" id="KW-1133">Transmembrane helix</keyword>
<keyword evidence="5" id="KW-1185">Reference proteome</keyword>
<dbReference type="SMART" id="SM01411">
    <property type="entry name" value="Ephrin_rec_like"/>
    <property type="match status" value="1"/>
</dbReference>
<dbReference type="InterPro" id="IPR052595">
    <property type="entry name" value="LRRC69/RLP"/>
</dbReference>
<sequence>MAWDFFPHSDVGPELAGYGLPAKTEETRRQKAEIGEEVNQCKEECLCLGFSGFVVRRGQATFRSKWKTRKIPRKILNLLNLWTEPWAFRPRGCDLYVAPEREVQRDCDVVVAFGDLAFDCQGQFLQANSGYFAAAMRHEWSDGLGEGKEGSRVYRFQDFPGDRPAFSLAMSWFACPRGVGPPWPLSTWQDFCLVFDAAVYLDSLALLLVAARSFRLAAGQSSELELAAKLAVAAGHFRQEEVVSEMQTALRALPKHQLRLMTELTETPAVGLAALELFESAPETLVSHLKTVKTFMVGAGADNSSPHSFAVELFQRHEAHFGAELVDLRRLLRHVDAGKPIGRPLAFRLARLAHAAAQEEGAENVASMALQIFERGLAGEADPVDACDAACLSLFSDADSAPALLLDTLARSIPSAAAAVILSRVLSSWNVEGDAAATIFDGFVRNRAGLRSFVALSEPSEELKEASTRAADLAVPELRAAFAWAAKRALGDLGLLGELGESYQCEKLLFRFLFRPTGGLPGVRFPLKLLSQLPRKGPAVELAAQRVLEELRRSDGDRWLRAQEAWNLVAWDELSDAKVEAAAALLREWLIDGEGNRHDAAAVELLRALPLARLAEPEVLLAPPAPRFPHMLWLFSDCKEAKRFIHAWRTWRQRICNCAKNLPAFEAVRLLSMLSIVVQIDWPLLVNSVSMMHRIPPKAARMPQKTGLGSSPMASAVCSAPPFIFSASWLSVVLLALTLGLGLGVRPEIFAELGDDRTSHPAQPTEALESVASEPAPATLGSLAETGRSGESWNCVDEGNEDLDRALEALGILGEGPACSWPGIHCRDGCVVGIAQEDVKLGPQSFPAVGRLRGLRTLKLRGRGGKRWFRAAVASLGDLANLTSLVQLDLASLSVVGNLSELSHLSQLRQLNLSDTEVDGPLEALENATLLEALSLKNAKGVEGKLAGVSKLTSLKKLELAGTQVRGDLEALQHLRHLRDLDLDATGLQGVMATAYAQTRRGIYDGDLSVFSKMPQLRNLRLPLRGLKGDISALSSANLEVLDLHDSQVTGKLGALQGMRFLRFLDLANSHVSGNLDFLANKTGLEFLDLGQTQVSGKLLALRGHIRLRILGLGHSQVTGDLSLLENLEELRKVALQYTQVSGELAPFESMVQLEELKLQETQVSGPLAPLQGLAKLRVLELSVTKVSGSLRPLKELKQLQLLSLHGTQLSGDLTPLRHLEDLARLSLYRTGVSGDLAPLANLTKLTRLSLHETQVKGELAPLRDLQELEYLTLHQTGVFGTLAALEHLQKLKVLDLHETDLSGDLNVLGSLQNLNTLDLRATTVGGDLSTLIKLIKLNTASLSGTHVKGWVSSDWLGCCKNLHELDLADSRVGLRPLTTVQVSTEPRLLPALKRLNVSGCPLNATVEDLLLPLAATPLESLAAARSGLRGEVPDLSALTVKLDGSLKEGWSSYLGETLRTLDLADNNLSSIRSIPAGLKELHLSNNMGPLAVRSGVLTHAVLNNTEVNLESTRLANPKDLHSEMPQLNESLKLQDSRHAEGYTCTNFVVPTLRVTPELFLPEDMCTCQKGYSGRGASCEACAANSFADRKGQLECEMCPPNSTSAKGSTALTACECSFGNPRGDPGNRSCRCEKHTALLGSQCAPCGKLHLVCEEEGSVAQLAQVDLGHARLPGSEKVFRCLDAERCTHTGCAAGYSGPLCIQCAPGYRSSGHECGECQSLRQQSMFLVGAASLGTLALVAACVAAGGLLRSYAPKPGLGVECAAQLLLSQAAVLLQLAQLWAVLARLVSASQAQEVVQEVLAANVTDADAPAEEANVDRDPLLSYVEVLQLTGSELQSFLDLQCRFDGATVRAAFALATPLLPLLVLGACALLELWSRGRGIRLALRALTVLFVGGASGAVQLLGCQRTDGEGTRIPDDLAFRPLFPWLGCSKDAATAIWVDRIGWSTAAIYGGAVPCFLAFLFFKQRRAMRQCKTFFVVSADSEHGSIRLELTPCVKTECFKEGLMARRLLAAAAAQLAVQRPGKALVQLHPDAVIVTPHGRDGEKGGGFSAESLIMESNAMEDTVLDRNYMMQMLTERSILEEIDSDRMLIGAKQLLCKYAYCDGVWMEVALKLASACLVPVVSAKDGLWLSVAITFGMAMIVGSARPFVQPQVNTLQSFSFCCLTLAAVGFAHRCVLLTRLALLAPVMLTATQLLRPDSREALALRLQQELGKQVAALRRGESVEVSAEEVRLL</sequence>
<dbReference type="PANTHER" id="PTHR48057">
    <property type="entry name" value="LEUCINE-RICH REPEAT SERINE/THREONINE-PROTEIN KINASE 1"/>
    <property type="match status" value="1"/>
</dbReference>
<comment type="caution">
    <text evidence="4">The sequence shown here is derived from an EMBL/GenBank/DDBJ whole genome shotgun (WGS) entry which is preliminary data.</text>
</comment>